<dbReference type="OrthoDB" id="541552at2759"/>
<sequence>MPSVERWQTQYVRYKTQPEAHVCGGGWELATSRRFAEELAQEESAFLEDTLLYNGLAPCRVTLRIVDAPAEFAVPVKQDRRLTPNFTVRVEVQFQDRCSFPLTVKAYVIGQQEKDSVPEWVPEDFLDPEAAPLRKPITELKGNVCVTHNFDGTARDN</sequence>
<evidence type="ECO:0000313" key="2">
    <source>
        <dbReference type="Proteomes" id="UP000054498"/>
    </source>
</evidence>
<protein>
    <submittedName>
        <fullName evidence="1">Uncharacterized protein</fullName>
    </submittedName>
</protein>
<dbReference type="KEGG" id="mng:MNEG_13721"/>
<gene>
    <name evidence="1" type="ORF">MNEG_13721</name>
</gene>
<dbReference type="GeneID" id="25731212"/>
<reference evidence="1 2" key="1">
    <citation type="journal article" date="2013" name="BMC Genomics">
        <title>Reconstruction of the lipid metabolism for the microalga Monoraphidium neglectum from its genome sequence reveals characteristics suitable for biofuel production.</title>
        <authorList>
            <person name="Bogen C."/>
            <person name="Al-Dilaimi A."/>
            <person name="Albersmeier A."/>
            <person name="Wichmann J."/>
            <person name="Grundmann M."/>
            <person name="Rupp O."/>
            <person name="Lauersen K.J."/>
            <person name="Blifernez-Klassen O."/>
            <person name="Kalinowski J."/>
            <person name="Goesmann A."/>
            <person name="Mussgnug J.H."/>
            <person name="Kruse O."/>
        </authorList>
    </citation>
    <scope>NUCLEOTIDE SEQUENCE [LARGE SCALE GENOMIC DNA]</scope>
    <source>
        <strain evidence="1 2">SAG 48.87</strain>
    </source>
</reference>
<proteinExistence type="predicted"/>
<accession>A0A0D2J2P9</accession>
<dbReference type="AlphaFoldDB" id="A0A0D2J2P9"/>
<evidence type="ECO:0000313" key="1">
    <source>
        <dbReference type="EMBL" id="KIY94242.1"/>
    </source>
</evidence>
<feature type="non-terminal residue" evidence="1">
    <location>
        <position position="157"/>
    </location>
</feature>
<keyword evidence="2" id="KW-1185">Reference proteome</keyword>
<name>A0A0D2J2P9_9CHLO</name>
<dbReference type="Proteomes" id="UP000054498">
    <property type="component" value="Unassembled WGS sequence"/>
</dbReference>
<dbReference type="RefSeq" id="XP_013893262.1">
    <property type="nucleotide sequence ID" value="XM_014037808.1"/>
</dbReference>
<organism evidence="1 2">
    <name type="scientific">Monoraphidium neglectum</name>
    <dbReference type="NCBI Taxonomy" id="145388"/>
    <lineage>
        <taxon>Eukaryota</taxon>
        <taxon>Viridiplantae</taxon>
        <taxon>Chlorophyta</taxon>
        <taxon>core chlorophytes</taxon>
        <taxon>Chlorophyceae</taxon>
        <taxon>CS clade</taxon>
        <taxon>Sphaeropleales</taxon>
        <taxon>Selenastraceae</taxon>
        <taxon>Monoraphidium</taxon>
    </lineage>
</organism>
<dbReference type="EMBL" id="KK104220">
    <property type="protein sequence ID" value="KIY94242.1"/>
    <property type="molecule type" value="Genomic_DNA"/>
</dbReference>